<gene>
    <name evidence="3" type="ORF">M413DRAFT_449484</name>
</gene>
<dbReference type="AlphaFoldDB" id="A0A0C3BV48"/>
<dbReference type="Proteomes" id="UP000053424">
    <property type="component" value="Unassembled WGS sequence"/>
</dbReference>
<feature type="transmembrane region" description="Helical" evidence="1">
    <location>
        <begin position="88"/>
        <end position="109"/>
    </location>
</feature>
<name>A0A0C3BV48_HEBCY</name>
<dbReference type="EMBL" id="KN831811">
    <property type="protein sequence ID" value="KIM35949.1"/>
    <property type="molecule type" value="Genomic_DNA"/>
</dbReference>
<feature type="transmembrane region" description="Helical" evidence="1">
    <location>
        <begin position="164"/>
        <end position="182"/>
    </location>
</feature>
<feature type="transmembrane region" description="Helical" evidence="1">
    <location>
        <begin position="227"/>
        <end position="247"/>
    </location>
</feature>
<keyword evidence="1" id="KW-0812">Transmembrane</keyword>
<feature type="domain" description="DUF6533" evidence="2">
    <location>
        <begin position="21"/>
        <end position="65"/>
    </location>
</feature>
<keyword evidence="1" id="KW-0472">Membrane</keyword>
<reference evidence="3 4" key="1">
    <citation type="submission" date="2014-04" db="EMBL/GenBank/DDBJ databases">
        <authorList>
            <consortium name="DOE Joint Genome Institute"/>
            <person name="Kuo A."/>
            <person name="Gay G."/>
            <person name="Dore J."/>
            <person name="Kohler A."/>
            <person name="Nagy L.G."/>
            <person name="Floudas D."/>
            <person name="Copeland A."/>
            <person name="Barry K.W."/>
            <person name="Cichocki N."/>
            <person name="Veneault-Fourrey C."/>
            <person name="LaButti K."/>
            <person name="Lindquist E.A."/>
            <person name="Lipzen A."/>
            <person name="Lundell T."/>
            <person name="Morin E."/>
            <person name="Murat C."/>
            <person name="Sun H."/>
            <person name="Tunlid A."/>
            <person name="Henrissat B."/>
            <person name="Grigoriev I.V."/>
            <person name="Hibbett D.S."/>
            <person name="Martin F."/>
            <person name="Nordberg H.P."/>
            <person name="Cantor M.N."/>
            <person name="Hua S.X."/>
        </authorList>
    </citation>
    <scope>NUCLEOTIDE SEQUENCE [LARGE SCALE GENOMIC DNA]</scope>
    <source>
        <strain evidence="4">h7</strain>
    </source>
</reference>
<feature type="transmembrane region" description="Helical" evidence="1">
    <location>
        <begin position="202"/>
        <end position="221"/>
    </location>
</feature>
<feature type="transmembrane region" description="Helical" evidence="1">
    <location>
        <begin position="58"/>
        <end position="76"/>
    </location>
</feature>
<keyword evidence="1" id="KW-1133">Transmembrane helix</keyword>
<protein>
    <recommendedName>
        <fullName evidence="2">DUF6533 domain-containing protein</fullName>
    </recommendedName>
</protein>
<reference evidence="4" key="2">
    <citation type="submission" date="2015-01" db="EMBL/GenBank/DDBJ databases">
        <title>Evolutionary Origins and Diversification of the Mycorrhizal Mutualists.</title>
        <authorList>
            <consortium name="DOE Joint Genome Institute"/>
            <consortium name="Mycorrhizal Genomics Consortium"/>
            <person name="Kohler A."/>
            <person name="Kuo A."/>
            <person name="Nagy L.G."/>
            <person name="Floudas D."/>
            <person name="Copeland A."/>
            <person name="Barry K.W."/>
            <person name="Cichocki N."/>
            <person name="Veneault-Fourrey C."/>
            <person name="LaButti K."/>
            <person name="Lindquist E.A."/>
            <person name="Lipzen A."/>
            <person name="Lundell T."/>
            <person name="Morin E."/>
            <person name="Murat C."/>
            <person name="Riley R."/>
            <person name="Ohm R."/>
            <person name="Sun H."/>
            <person name="Tunlid A."/>
            <person name="Henrissat B."/>
            <person name="Grigoriev I.V."/>
            <person name="Hibbett D.S."/>
            <person name="Martin F."/>
        </authorList>
    </citation>
    <scope>NUCLEOTIDE SEQUENCE [LARGE SCALE GENOMIC DNA]</scope>
    <source>
        <strain evidence="4">h7</strain>
    </source>
</reference>
<dbReference type="Pfam" id="PF20151">
    <property type="entry name" value="DUF6533"/>
    <property type="match status" value="1"/>
</dbReference>
<evidence type="ECO:0000256" key="1">
    <source>
        <dbReference type="SAM" id="Phobius"/>
    </source>
</evidence>
<dbReference type="HOGENOM" id="CLU_035509_10_5_1"/>
<evidence type="ECO:0000259" key="2">
    <source>
        <dbReference type="Pfam" id="PF20151"/>
    </source>
</evidence>
<dbReference type="OrthoDB" id="3206101at2759"/>
<proteinExistence type="predicted"/>
<organism evidence="3 4">
    <name type="scientific">Hebeloma cylindrosporum</name>
    <dbReference type="NCBI Taxonomy" id="76867"/>
    <lineage>
        <taxon>Eukaryota</taxon>
        <taxon>Fungi</taxon>
        <taxon>Dikarya</taxon>
        <taxon>Basidiomycota</taxon>
        <taxon>Agaricomycotina</taxon>
        <taxon>Agaricomycetes</taxon>
        <taxon>Agaricomycetidae</taxon>
        <taxon>Agaricales</taxon>
        <taxon>Agaricineae</taxon>
        <taxon>Hymenogastraceae</taxon>
        <taxon>Hebeloma</taxon>
    </lineage>
</organism>
<dbReference type="STRING" id="686832.A0A0C3BV48"/>
<feature type="transmembrane region" description="Helical" evidence="1">
    <location>
        <begin position="121"/>
        <end position="144"/>
    </location>
</feature>
<sequence length="294" mass="33501">MTISEELDQQLLDNLSFRKWSTLASFIVLIWEHAITLSDEFRCIWRRPFNGVKSAYIFSRYFAVLVQTGNLYLVFGPLDTQEPVCKQWFLFLIISACFLLAALDFILMLRVYALYRKDKRVAAFLVVLFFVQIAVDCILCPRGIFQVPYDPICDTTKTHPDVVYYFIWIWVVHISLGVLTIAKCHLVKIGAPVVRLVTRDGALTTISICSLYAVVISYALFSQVSQAHVVFNWPISCLSILCCRIIMNMQTFDVSRNEGNEGSSISGLSTLNFEVEFDNARVDPRAQDPVHTPT</sequence>
<keyword evidence="4" id="KW-1185">Reference proteome</keyword>
<accession>A0A0C3BV48</accession>
<evidence type="ECO:0000313" key="3">
    <source>
        <dbReference type="EMBL" id="KIM35949.1"/>
    </source>
</evidence>
<dbReference type="InterPro" id="IPR045340">
    <property type="entry name" value="DUF6533"/>
</dbReference>
<evidence type="ECO:0000313" key="4">
    <source>
        <dbReference type="Proteomes" id="UP000053424"/>
    </source>
</evidence>